<evidence type="ECO:0000259" key="2">
    <source>
        <dbReference type="Pfam" id="PF09791"/>
    </source>
</evidence>
<feature type="region of interest" description="Disordered" evidence="1">
    <location>
        <begin position="60"/>
        <end position="85"/>
    </location>
</feature>
<reference evidence="3 4" key="1">
    <citation type="submission" date="2017-06" db="EMBL/GenBank/DDBJ databases">
        <title>Herbaspirillum phytohormonus sp. nov., isolated from the root nodule of Robinia pseudoacacia in lead-zinc mine.</title>
        <authorList>
            <person name="Fan M."/>
            <person name="Lin Y."/>
        </authorList>
    </citation>
    <scope>NUCLEOTIDE SEQUENCE [LARGE SCALE GENOMIC DNA]</scope>
    <source>
        <strain evidence="3 4">HZ10</strain>
    </source>
</reference>
<protein>
    <recommendedName>
        <fullName evidence="2">Oxidoreductase-like domain-containing protein</fullName>
    </recommendedName>
</protein>
<name>A0A246WLA9_9BURK</name>
<gene>
    <name evidence="3" type="ORF">CEJ42_21050</name>
</gene>
<dbReference type="Proteomes" id="UP000197596">
    <property type="component" value="Unassembled WGS sequence"/>
</dbReference>
<dbReference type="RefSeq" id="WP_088752434.1">
    <property type="nucleotide sequence ID" value="NZ_NJGU01000013.1"/>
</dbReference>
<dbReference type="InterPro" id="IPR019180">
    <property type="entry name" value="Oxidoreductase-like_N"/>
</dbReference>
<proteinExistence type="predicted"/>
<feature type="region of interest" description="Disordered" evidence="1">
    <location>
        <begin position="1"/>
        <end position="25"/>
    </location>
</feature>
<feature type="domain" description="Oxidoreductase-like" evidence="2">
    <location>
        <begin position="19"/>
        <end position="57"/>
    </location>
</feature>
<evidence type="ECO:0000313" key="4">
    <source>
        <dbReference type="Proteomes" id="UP000197596"/>
    </source>
</evidence>
<dbReference type="AlphaFoldDB" id="A0A246WLA9"/>
<evidence type="ECO:0000313" key="3">
    <source>
        <dbReference type="EMBL" id="OWY27114.1"/>
    </source>
</evidence>
<evidence type="ECO:0000256" key="1">
    <source>
        <dbReference type="SAM" id="MobiDB-lite"/>
    </source>
</evidence>
<dbReference type="EMBL" id="NJGU01000013">
    <property type="protein sequence ID" value="OWY27114.1"/>
    <property type="molecule type" value="Genomic_DNA"/>
</dbReference>
<sequence>MSPSPAVRTPQLPEDDPQPTPPVEPALEDCCGSGCVPCIFDIYEQARERYQRELEAWNARQAQRAGGKVRKVRKVRTKPAPPGAA</sequence>
<dbReference type="Pfam" id="PF09791">
    <property type="entry name" value="Oxidored-like"/>
    <property type="match status" value="1"/>
</dbReference>
<feature type="compositionally biased region" description="Basic residues" evidence="1">
    <location>
        <begin position="67"/>
        <end position="77"/>
    </location>
</feature>
<comment type="caution">
    <text evidence="3">The sequence shown here is derived from an EMBL/GenBank/DDBJ whole genome shotgun (WGS) entry which is preliminary data.</text>
</comment>
<organism evidence="3 4">
    <name type="scientific">Herbaspirillum robiniae</name>
    <dbReference type="NCBI Taxonomy" id="2014887"/>
    <lineage>
        <taxon>Bacteria</taxon>
        <taxon>Pseudomonadati</taxon>
        <taxon>Pseudomonadota</taxon>
        <taxon>Betaproteobacteria</taxon>
        <taxon>Burkholderiales</taxon>
        <taxon>Oxalobacteraceae</taxon>
        <taxon>Herbaspirillum</taxon>
    </lineage>
</organism>
<accession>A0A246WLA9</accession>